<protein>
    <submittedName>
        <fullName evidence="3">Putative salivary lipocalin</fullName>
    </submittedName>
</protein>
<feature type="chain" id="PRO_5005518220" evidence="2">
    <location>
        <begin position="20"/>
        <end position="239"/>
    </location>
</feature>
<evidence type="ECO:0000313" key="3">
    <source>
        <dbReference type="EMBL" id="JAA69939.1"/>
    </source>
</evidence>
<dbReference type="Gene3D" id="2.40.128.20">
    <property type="match status" value="1"/>
</dbReference>
<dbReference type="SUPFAM" id="SSF50814">
    <property type="entry name" value="Lipocalins"/>
    <property type="match status" value="1"/>
</dbReference>
<feature type="compositionally biased region" description="Basic and acidic residues" evidence="1">
    <location>
        <begin position="188"/>
        <end position="204"/>
    </location>
</feature>
<keyword evidence="2" id="KW-0732">Signal</keyword>
<accession>A0A0K8RHF9</accession>
<evidence type="ECO:0000256" key="2">
    <source>
        <dbReference type="SAM" id="SignalP"/>
    </source>
</evidence>
<name>A0A0K8RHF9_IXORI</name>
<dbReference type="InterPro" id="IPR002970">
    <property type="entry name" value="Tick_his-bd"/>
</dbReference>
<proteinExistence type="evidence at transcript level"/>
<feature type="signal peptide" evidence="2">
    <location>
        <begin position="1"/>
        <end position="19"/>
    </location>
</feature>
<evidence type="ECO:0000256" key="1">
    <source>
        <dbReference type="SAM" id="MobiDB-lite"/>
    </source>
</evidence>
<dbReference type="InterPro" id="IPR012674">
    <property type="entry name" value="Calycin"/>
</dbReference>
<dbReference type="GO" id="GO:0043176">
    <property type="term" value="F:amine binding"/>
    <property type="evidence" value="ECO:0007669"/>
    <property type="project" value="InterPro"/>
</dbReference>
<sequence length="239" mass="27653">MELVSCPVLLSILVGLVNADREKRIDEYPDYWKDQDIRRALNNSDRKSWLIYRTYSRDKDGSRHLCVYADVQEIGSVYTFVQGYIISNGEKNKTIKETLYAHPYKTENRYIYDKVREHDNAMRVTQRKDDENGQNYQLIYSDYQKCDILRVLNWDYGYDCELYVHDKVDNLAVPAGCEAIYKNACGKDERDKKQVSNKSCRETSEVTPNPPSTLAPPEKEPPEVPPETESTSSTQPPGC</sequence>
<dbReference type="GO" id="GO:0030682">
    <property type="term" value="P:symbiont-mediated perturbation of host defenses"/>
    <property type="evidence" value="ECO:0007669"/>
    <property type="project" value="InterPro"/>
</dbReference>
<reference evidence="3" key="1">
    <citation type="submission" date="2012-12" db="EMBL/GenBank/DDBJ databases">
        <title>Identification and characterization of a phenylalanine ammonia-lyase gene family in Isatis indigotica Fort.</title>
        <authorList>
            <person name="Liu Q."/>
            <person name="Chen J."/>
            <person name="Zhou X."/>
            <person name="Di P."/>
            <person name="Xiao Y."/>
            <person name="Xuan H."/>
            <person name="Zhang L."/>
            <person name="Chen W."/>
        </authorList>
    </citation>
    <scope>NUCLEOTIDE SEQUENCE</scope>
    <source>
        <tissue evidence="3">Salivary gland</tissue>
    </source>
</reference>
<organism evidence="3">
    <name type="scientific">Ixodes ricinus</name>
    <name type="common">Common tick</name>
    <name type="synonym">Acarus ricinus</name>
    <dbReference type="NCBI Taxonomy" id="34613"/>
    <lineage>
        <taxon>Eukaryota</taxon>
        <taxon>Metazoa</taxon>
        <taxon>Ecdysozoa</taxon>
        <taxon>Arthropoda</taxon>
        <taxon>Chelicerata</taxon>
        <taxon>Arachnida</taxon>
        <taxon>Acari</taxon>
        <taxon>Parasitiformes</taxon>
        <taxon>Ixodida</taxon>
        <taxon>Ixodoidea</taxon>
        <taxon>Ixodidae</taxon>
        <taxon>Ixodinae</taxon>
        <taxon>Ixodes</taxon>
    </lineage>
</organism>
<feature type="compositionally biased region" description="Low complexity" evidence="1">
    <location>
        <begin position="227"/>
        <end position="239"/>
    </location>
</feature>
<dbReference type="AlphaFoldDB" id="A0A0K8RHF9"/>
<dbReference type="Pfam" id="PF02098">
    <property type="entry name" value="His_binding"/>
    <property type="match status" value="1"/>
</dbReference>
<feature type="region of interest" description="Disordered" evidence="1">
    <location>
        <begin position="188"/>
        <end position="239"/>
    </location>
</feature>
<dbReference type="EMBL" id="GADI01003869">
    <property type="protein sequence ID" value="JAA69939.1"/>
    <property type="molecule type" value="mRNA"/>
</dbReference>